<dbReference type="OrthoDB" id="1739170at2759"/>
<dbReference type="SUPFAM" id="SSF53098">
    <property type="entry name" value="Ribonuclease H-like"/>
    <property type="match status" value="1"/>
</dbReference>
<dbReference type="GO" id="GO:0003676">
    <property type="term" value="F:nucleic acid binding"/>
    <property type="evidence" value="ECO:0007669"/>
    <property type="project" value="InterPro"/>
</dbReference>
<dbReference type="EMBL" id="QJKJ01000839">
    <property type="protein sequence ID" value="RDY10460.1"/>
    <property type="molecule type" value="Genomic_DNA"/>
</dbReference>
<accession>A0A371I5Y8</accession>
<dbReference type="Gene3D" id="3.30.420.10">
    <property type="entry name" value="Ribonuclease H-like superfamily/Ribonuclease H"/>
    <property type="match status" value="1"/>
</dbReference>
<sequence length="248" mass="28257">MNKITPWFTDICNFIVAFNFPPEASRLYKEKIENDAKYYIWDDSQSSTFVIQHPEVTTLDQLGQPKKCLTVGFTGPPFPEMLINLSPPTKNQPILFGEVFDVWGIDFVGPFPVSNGYSHILLVVDYVSRWVEAATTKTNDAKVMDFLKSNIFCKFGGPKALISDQGSHFCNRVMPPYSKSMGWCTELPQHNTTLNKMAKWKYSMGKSRKSCKRCLIPAERTRAVTLIGMSPYRIVFDKACHLPIEIKH</sequence>
<reference evidence="2" key="1">
    <citation type="submission" date="2018-05" db="EMBL/GenBank/DDBJ databases">
        <title>Draft genome of Mucuna pruriens seed.</title>
        <authorList>
            <person name="Nnadi N.E."/>
            <person name="Vos R."/>
            <person name="Hasami M.H."/>
            <person name="Devisetty U.K."/>
            <person name="Aguiy J.C."/>
        </authorList>
    </citation>
    <scope>NUCLEOTIDE SEQUENCE [LARGE SCALE GENOMIC DNA]</scope>
    <source>
        <strain evidence="2">JCA_2017</strain>
    </source>
</reference>
<dbReference type="Proteomes" id="UP000257109">
    <property type="component" value="Unassembled WGS sequence"/>
</dbReference>
<dbReference type="PANTHER" id="PTHR47266">
    <property type="entry name" value="ENDONUCLEASE-RELATED"/>
    <property type="match status" value="1"/>
</dbReference>
<name>A0A371I5Y8_MUCPR</name>
<dbReference type="InterPro" id="IPR001584">
    <property type="entry name" value="Integrase_cat-core"/>
</dbReference>
<keyword evidence="3" id="KW-1185">Reference proteome</keyword>
<organism evidence="2 3">
    <name type="scientific">Mucuna pruriens</name>
    <name type="common">Velvet bean</name>
    <name type="synonym">Dolichos pruriens</name>
    <dbReference type="NCBI Taxonomy" id="157652"/>
    <lineage>
        <taxon>Eukaryota</taxon>
        <taxon>Viridiplantae</taxon>
        <taxon>Streptophyta</taxon>
        <taxon>Embryophyta</taxon>
        <taxon>Tracheophyta</taxon>
        <taxon>Spermatophyta</taxon>
        <taxon>Magnoliopsida</taxon>
        <taxon>eudicotyledons</taxon>
        <taxon>Gunneridae</taxon>
        <taxon>Pentapetalae</taxon>
        <taxon>rosids</taxon>
        <taxon>fabids</taxon>
        <taxon>Fabales</taxon>
        <taxon>Fabaceae</taxon>
        <taxon>Papilionoideae</taxon>
        <taxon>50 kb inversion clade</taxon>
        <taxon>NPAAA clade</taxon>
        <taxon>indigoferoid/millettioid clade</taxon>
        <taxon>Phaseoleae</taxon>
        <taxon>Mucuna</taxon>
    </lineage>
</organism>
<feature type="non-terminal residue" evidence="2">
    <location>
        <position position="1"/>
    </location>
</feature>
<dbReference type="GO" id="GO:0015074">
    <property type="term" value="P:DNA integration"/>
    <property type="evidence" value="ECO:0007669"/>
    <property type="project" value="InterPro"/>
</dbReference>
<dbReference type="AlphaFoldDB" id="A0A371I5Y8"/>
<protein>
    <submittedName>
        <fullName evidence="2">Pro-Pol polyprotein</fullName>
    </submittedName>
</protein>
<feature type="domain" description="Integrase catalytic" evidence="1">
    <location>
        <begin position="89"/>
        <end position="182"/>
    </location>
</feature>
<evidence type="ECO:0000313" key="3">
    <source>
        <dbReference type="Proteomes" id="UP000257109"/>
    </source>
</evidence>
<gene>
    <name evidence="2" type="primary">pol</name>
    <name evidence="2" type="ORF">CR513_05018</name>
</gene>
<dbReference type="InterPro" id="IPR052160">
    <property type="entry name" value="Gypsy_RT_Integrase-like"/>
</dbReference>
<dbReference type="Pfam" id="PF00665">
    <property type="entry name" value="rve"/>
    <property type="match status" value="1"/>
</dbReference>
<dbReference type="InterPro" id="IPR012337">
    <property type="entry name" value="RNaseH-like_sf"/>
</dbReference>
<evidence type="ECO:0000259" key="1">
    <source>
        <dbReference type="PROSITE" id="PS50994"/>
    </source>
</evidence>
<dbReference type="PROSITE" id="PS50994">
    <property type="entry name" value="INTEGRASE"/>
    <property type="match status" value="1"/>
</dbReference>
<proteinExistence type="predicted"/>
<comment type="caution">
    <text evidence="2">The sequence shown here is derived from an EMBL/GenBank/DDBJ whole genome shotgun (WGS) entry which is preliminary data.</text>
</comment>
<dbReference type="InterPro" id="IPR036397">
    <property type="entry name" value="RNaseH_sf"/>
</dbReference>
<evidence type="ECO:0000313" key="2">
    <source>
        <dbReference type="EMBL" id="RDY10460.1"/>
    </source>
</evidence>